<evidence type="ECO:0000313" key="1">
    <source>
        <dbReference type="EMBL" id="EFN82840.1"/>
    </source>
</evidence>
<evidence type="ECO:0008006" key="3">
    <source>
        <dbReference type="Google" id="ProtNLM"/>
    </source>
</evidence>
<name>E2BN78_HARSA</name>
<gene>
    <name evidence="1" type="ORF">EAI_07283</name>
</gene>
<keyword evidence="2" id="KW-1185">Reference proteome</keyword>
<evidence type="ECO:0000313" key="2">
    <source>
        <dbReference type="Proteomes" id="UP000008237"/>
    </source>
</evidence>
<reference evidence="1 2" key="1">
    <citation type="journal article" date="2010" name="Science">
        <title>Genomic comparison of the ants Camponotus floridanus and Harpegnathos saltator.</title>
        <authorList>
            <person name="Bonasio R."/>
            <person name="Zhang G."/>
            <person name="Ye C."/>
            <person name="Mutti N.S."/>
            <person name="Fang X."/>
            <person name="Qin N."/>
            <person name="Donahue G."/>
            <person name="Yang P."/>
            <person name="Li Q."/>
            <person name="Li C."/>
            <person name="Zhang P."/>
            <person name="Huang Z."/>
            <person name="Berger S.L."/>
            <person name="Reinberg D."/>
            <person name="Wang J."/>
            <person name="Liebig J."/>
        </authorList>
    </citation>
    <scope>NUCLEOTIDE SEQUENCE [LARGE SCALE GENOMIC DNA]</scope>
    <source>
        <strain evidence="1 2">R22 G/1</strain>
    </source>
</reference>
<feature type="non-terminal residue" evidence="1">
    <location>
        <position position="50"/>
    </location>
</feature>
<sequence length="50" mass="5881">PCDSFLFPKLKRTLKGQRFSTTIDEIKAIPKGGRSHQCFSTSKPRWYKYM</sequence>
<organism evidence="2">
    <name type="scientific">Harpegnathos saltator</name>
    <name type="common">Jerdon's jumping ant</name>
    <dbReference type="NCBI Taxonomy" id="610380"/>
    <lineage>
        <taxon>Eukaryota</taxon>
        <taxon>Metazoa</taxon>
        <taxon>Ecdysozoa</taxon>
        <taxon>Arthropoda</taxon>
        <taxon>Hexapoda</taxon>
        <taxon>Insecta</taxon>
        <taxon>Pterygota</taxon>
        <taxon>Neoptera</taxon>
        <taxon>Endopterygota</taxon>
        <taxon>Hymenoptera</taxon>
        <taxon>Apocrita</taxon>
        <taxon>Aculeata</taxon>
        <taxon>Formicoidea</taxon>
        <taxon>Formicidae</taxon>
        <taxon>Ponerinae</taxon>
        <taxon>Ponerini</taxon>
        <taxon>Harpegnathos</taxon>
    </lineage>
</organism>
<dbReference type="InParanoid" id="E2BN78"/>
<protein>
    <recommendedName>
        <fullName evidence="3">Histone-lysine N-methyltransferase SETMAR</fullName>
    </recommendedName>
</protein>
<dbReference type="AlphaFoldDB" id="E2BN78"/>
<accession>E2BN78</accession>
<proteinExistence type="predicted"/>
<dbReference type="Proteomes" id="UP000008237">
    <property type="component" value="Unassembled WGS sequence"/>
</dbReference>
<feature type="non-terminal residue" evidence="1">
    <location>
        <position position="1"/>
    </location>
</feature>
<dbReference type="EMBL" id="GL449385">
    <property type="protein sequence ID" value="EFN82840.1"/>
    <property type="molecule type" value="Genomic_DNA"/>
</dbReference>